<proteinExistence type="predicted"/>
<dbReference type="SUPFAM" id="SSF48150">
    <property type="entry name" value="DNA-glycosylase"/>
    <property type="match status" value="1"/>
</dbReference>
<keyword evidence="1" id="KW-0540">Nuclease</keyword>
<organism evidence="1 2">
    <name type="scientific">Brachybacterium endophyticum</name>
    <dbReference type="NCBI Taxonomy" id="2182385"/>
    <lineage>
        <taxon>Bacteria</taxon>
        <taxon>Bacillati</taxon>
        <taxon>Actinomycetota</taxon>
        <taxon>Actinomycetes</taxon>
        <taxon>Micrococcales</taxon>
        <taxon>Dermabacteraceae</taxon>
        <taxon>Brachybacterium</taxon>
    </lineage>
</organism>
<comment type="caution">
    <text evidence="1">The sequence shown here is derived from an EMBL/GenBank/DDBJ whole genome shotgun (WGS) entry which is preliminary data.</text>
</comment>
<gene>
    <name evidence="1" type="ORF">DEO23_13540</name>
</gene>
<dbReference type="OrthoDB" id="3078554at2"/>
<dbReference type="EMBL" id="QFKX01000005">
    <property type="protein sequence ID" value="PWH05573.1"/>
    <property type="molecule type" value="Genomic_DNA"/>
</dbReference>
<dbReference type="Gene3D" id="1.10.340.30">
    <property type="entry name" value="Hypothetical protein, domain 2"/>
    <property type="match status" value="1"/>
</dbReference>
<evidence type="ECO:0000313" key="2">
    <source>
        <dbReference type="Proteomes" id="UP000245590"/>
    </source>
</evidence>
<protein>
    <submittedName>
        <fullName evidence="1">Endonuclease</fullName>
    </submittedName>
</protein>
<reference evidence="1 2" key="1">
    <citation type="submission" date="2018-05" db="EMBL/GenBank/DDBJ databases">
        <title>Brachybacterium sp. M1HQ-2T, whole genome shotgun sequence.</title>
        <authorList>
            <person name="Tuo L."/>
        </authorList>
    </citation>
    <scope>NUCLEOTIDE SEQUENCE [LARGE SCALE GENOMIC DNA]</scope>
    <source>
        <strain evidence="1 2">M1HQ-2</strain>
    </source>
</reference>
<dbReference type="GO" id="GO:0004519">
    <property type="term" value="F:endonuclease activity"/>
    <property type="evidence" value="ECO:0007669"/>
    <property type="project" value="UniProtKB-KW"/>
</dbReference>
<dbReference type="AlphaFoldDB" id="A0A2U2RI70"/>
<sequence length="215" mass="23664">MASHGTAEQRRIAQRLLEQHGTTFAAEAGITLRDKPSPLWQLLVLALLLSTRISSDIALATARELWAAGWRTPEHLLDSTWQQRVDALGRGGYRRYDESTATRLEDAATLLQDRWDGDLRGLREEAGGDVGRVKKLLQEFQGIGPTGASIFLREAQQVWPSVRPYADPLVHEGARVAGLPEDVEELARLVDGEELAALDAALVRLARDPDLLGSD</sequence>
<dbReference type="Proteomes" id="UP000245590">
    <property type="component" value="Unassembled WGS sequence"/>
</dbReference>
<accession>A0A2U2RI70</accession>
<dbReference type="GO" id="GO:0006281">
    <property type="term" value="P:DNA repair"/>
    <property type="evidence" value="ECO:0007669"/>
    <property type="project" value="InterPro"/>
</dbReference>
<dbReference type="RefSeq" id="WP_109276537.1">
    <property type="nucleotide sequence ID" value="NZ_QFKX01000005.1"/>
</dbReference>
<name>A0A2U2RI70_9MICO</name>
<evidence type="ECO:0000313" key="1">
    <source>
        <dbReference type="EMBL" id="PWH05573.1"/>
    </source>
</evidence>
<keyword evidence="1" id="KW-0378">Hydrolase</keyword>
<keyword evidence="2" id="KW-1185">Reference proteome</keyword>
<dbReference type="InterPro" id="IPR011257">
    <property type="entry name" value="DNA_glycosylase"/>
</dbReference>
<keyword evidence="1" id="KW-0255">Endonuclease</keyword>